<dbReference type="Gene3D" id="3.10.580.10">
    <property type="entry name" value="CBS-domain"/>
    <property type="match status" value="1"/>
</dbReference>
<keyword evidence="5" id="KW-1185">Reference proteome</keyword>
<dbReference type="InterPro" id="IPR000644">
    <property type="entry name" value="CBS_dom"/>
</dbReference>
<organism evidence="4 5">
    <name type="scientific">Salinactinospora qingdaonensis</name>
    <dbReference type="NCBI Taxonomy" id="702744"/>
    <lineage>
        <taxon>Bacteria</taxon>
        <taxon>Bacillati</taxon>
        <taxon>Actinomycetota</taxon>
        <taxon>Actinomycetes</taxon>
        <taxon>Streptosporangiales</taxon>
        <taxon>Nocardiopsidaceae</taxon>
        <taxon>Salinactinospora</taxon>
    </lineage>
</organism>
<feature type="domain" description="CBS" evidence="3">
    <location>
        <begin position="81"/>
        <end position="137"/>
    </location>
</feature>
<dbReference type="SUPFAM" id="SSF54631">
    <property type="entry name" value="CBS-domain pair"/>
    <property type="match status" value="1"/>
</dbReference>
<gene>
    <name evidence="4" type="ORF">GCM10022402_42360</name>
</gene>
<dbReference type="InterPro" id="IPR051257">
    <property type="entry name" value="Diverse_CBS-Domain"/>
</dbReference>
<feature type="domain" description="CBS" evidence="3">
    <location>
        <begin position="18"/>
        <end position="75"/>
    </location>
</feature>
<evidence type="ECO:0000313" key="5">
    <source>
        <dbReference type="Proteomes" id="UP001500908"/>
    </source>
</evidence>
<dbReference type="EMBL" id="BAABDD010000030">
    <property type="protein sequence ID" value="GAA3759973.1"/>
    <property type="molecule type" value="Genomic_DNA"/>
</dbReference>
<dbReference type="RefSeq" id="WP_344975347.1">
    <property type="nucleotide sequence ID" value="NZ_BAABDD010000030.1"/>
</dbReference>
<evidence type="ECO:0000256" key="2">
    <source>
        <dbReference type="PROSITE-ProRule" id="PRU00703"/>
    </source>
</evidence>
<comment type="caution">
    <text evidence="4">The sequence shown here is derived from an EMBL/GenBank/DDBJ whole genome shotgun (WGS) entry which is preliminary data.</text>
</comment>
<evidence type="ECO:0000259" key="3">
    <source>
        <dbReference type="PROSITE" id="PS51371"/>
    </source>
</evidence>
<dbReference type="Pfam" id="PF00571">
    <property type="entry name" value="CBS"/>
    <property type="match status" value="2"/>
</dbReference>
<protein>
    <recommendedName>
        <fullName evidence="3">CBS domain-containing protein</fullName>
    </recommendedName>
</protein>
<dbReference type="Proteomes" id="UP001500908">
    <property type="component" value="Unassembled WGS sequence"/>
</dbReference>
<evidence type="ECO:0000256" key="1">
    <source>
        <dbReference type="ARBA" id="ARBA00023122"/>
    </source>
</evidence>
<sequence>MKTQQSEITAAHPVHAIMTTSIFTVDGGDPLRSVAAAMTHHRIGALVVIEEEAPTGIISERDVVDALAEGGDPDEVWAADMIGTHTLWADPEDSVLHVARLMRGAEVRHIPVSHEGELVGIVSLRDVLDVLTAAAES</sequence>
<dbReference type="InterPro" id="IPR046342">
    <property type="entry name" value="CBS_dom_sf"/>
</dbReference>
<evidence type="ECO:0000313" key="4">
    <source>
        <dbReference type="EMBL" id="GAA3759973.1"/>
    </source>
</evidence>
<dbReference type="PANTHER" id="PTHR43080:SF2">
    <property type="entry name" value="CBS DOMAIN-CONTAINING PROTEIN"/>
    <property type="match status" value="1"/>
</dbReference>
<dbReference type="SMART" id="SM00116">
    <property type="entry name" value="CBS"/>
    <property type="match status" value="2"/>
</dbReference>
<name>A0ABP7GD24_9ACTN</name>
<dbReference type="PROSITE" id="PS51371">
    <property type="entry name" value="CBS"/>
    <property type="match status" value="2"/>
</dbReference>
<keyword evidence="1 2" id="KW-0129">CBS domain</keyword>
<proteinExistence type="predicted"/>
<reference evidence="5" key="1">
    <citation type="journal article" date="2019" name="Int. J. Syst. Evol. Microbiol.">
        <title>The Global Catalogue of Microorganisms (GCM) 10K type strain sequencing project: providing services to taxonomists for standard genome sequencing and annotation.</title>
        <authorList>
            <consortium name="The Broad Institute Genomics Platform"/>
            <consortium name="The Broad Institute Genome Sequencing Center for Infectious Disease"/>
            <person name="Wu L."/>
            <person name="Ma J."/>
        </authorList>
    </citation>
    <scope>NUCLEOTIDE SEQUENCE [LARGE SCALE GENOMIC DNA]</scope>
    <source>
        <strain evidence="5">JCM 17137</strain>
    </source>
</reference>
<dbReference type="PANTHER" id="PTHR43080">
    <property type="entry name" value="CBS DOMAIN-CONTAINING PROTEIN CBSX3, MITOCHONDRIAL"/>
    <property type="match status" value="1"/>
</dbReference>
<accession>A0ABP7GD24</accession>